<dbReference type="GO" id="GO:0005576">
    <property type="term" value="C:extracellular region"/>
    <property type="evidence" value="ECO:0007669"/>
    <property type="project" value="InterPro"/>
</dbReference>
<dbReference type="Pfam" id="PF10503">
    <property type="entry name" value="Esterase_PHB"/>
    <property type="match status" value="1"/>
</dbReference>
<dbReference type="EMBL" id="SMFQ01000005">
    <property type="protein sequence ID" value="TCJ82703.1"/>
    <property type="molecule type" value="Genomic_DNA"/>
</dbReference>
<organism evidence="3 4">
    <name type="scientific">Cocleimonas flava</name>
    <dbReference type="NCBI Taxonomy" id="634765"/>
    <lineage>
        <taxon>Bacteria</taxon>
        <taxon>Pseudomonadati</taxon>
        <taxon>Pseudomonadota</taxon>
        <taxon>Gammaproteobacteria</taxon>
        <taxon>Thiotrichales</taxon>
        <taxon>Thiotrichaceae</taxon>
        <taxon>Cocleimonas</taxon>
    </lineage>
</organism>
<keyword evidence="4" id="KW-1185">Reference proteome</keyword>
<keyword evidence="2" id="KW-0378">Hydrolase</keyword>
<evidence type="ECO:0000313" key="3">
    <source>
        <dbReference type="EMBL" id="TCJ82703.1"/>
    </source>
</evidence>
<proteinExistence type="predicted"/>
<comment type="caution">
    <text evidence="3">The sequence shown here is derived from an EMBL/GenBank/DDBJ whole genome shotgun (WGS) entry which is preliminary data.</text>
</comment>
<dbReference type="RefSeq" id="WP_131907212.1">
    <property type="nucleotide sequence ID" value="NZ_BAAAFU010000007.1"/>
</dbReference>
<evidence type="ECO:0000256" key="1">
    <source>
        <dbReference type="ARBA" id="ARBA00022729"/>
    </source>
</evidence>
<dbReference type="Proteomes" id="UP000294887">
    <property type="component" value="Unassembled WGS sequence"/>
</dbReference>
<reference evidence="3 4" key="1">
    <citation type="submission" date="2019-03" db="EMBL/GenBank/DDBJ databases">
        <title>Genomic Encyclopedia of Type Strains, Phase IV (KMG-IV): sequencing the most valuable type-strain genomes for metagenomic binning, comparative biology and taxonomic classification.</title>
        <authorList>
            <person name="Goeker M."/>
        </authorList>
    </citation>
    <scope>NUCLEOTIDE SEQUENCE [LARGE SCALE GENOMIC DNA]</scope>
    <source>
        <strain evidence="3 4">DSM 24830</strain>
    </source>
</reference>
<evidence type="ECO:0000256" key="2">
    <source>
        <dbReference type="ARBA" id="ARBA00022801"/>
    </source>
</evidence>
<protein>
    <submittedName>
        <fullName evidence="3">Poly(Hydroxyalkanoate) depolymerase family esterase</fullName>
    </submittedName>
</protein>
<dbReference type="AlphaFoldDB" id="A0A4R1EP01"/>
<dbReference type="InterPro" id="IPR050955">
    <property type="entry name" value="Plant_Biomass_Hydrol_Est"/>
</dbReference>
<accession>A0A4R1EP01</accession>
<name>A0A4R1EP01_9GAMM</name>
<gene>
    <name evidence="3" type="ORF">EV695_3435</name>
</gene>
<dbReference type="InterPro" id="IPR010126">
    <property type="entry name" value="Esterase_phb"/>
</dbReference>
<dbReference type="InterPro" id="IPR029058">
    <property type="entry name" value="AB_hydrolase_fold"/>
</dbReference>
<sequence>MFLSMRDKLRGAFQRAGSYLKSRWQKLRDQPDLSIPAVDTAIKVDTLELKPPRKFDAQLREVAALEHSAEPLSGQTHSRSCLPMIGSWFSRRRDYLVYTPADYVEGEPLPVVVVLHGCRQTDDDIRAISGFDAIAERERFIVVYPFVTGYLSLRNKNCWAWWMKQHIQAGSGEVEDIGRIIKQVQEEFSVDPKRIHITGLSSGAGMTVAALVAHGSLFASGASVAGVAYDETARAVKTVSFLSVHYRSLGLIVKRMRDQIALNGHGRLAPLLVIQSEADETVPLQAGLNLRDSWLAFKEINPAEVTMLADTTRGINWQYQHYGQFGTDKSVDFLTVDQLSHGWIGGLPGSYSDTRGPNISEVIWLYFNR</sequence>
<dbReference type="Gene3D" id="3.40.50.1820">
    <property type="entry name" value="alpha/beta hydrolase"/>
    <property type="match status" value="1"/>
</dbReference>
<dbReference type="PANTHER" id="PTHR43037">
    <property type="entry name" value="UNNAMED PRODUCT-RELATED"/>
    <property type="match status" value="1"/>
</dbReference>
<dbReference type="NCBIfam" id="TIGR01840">
    <property type="entry name" value="esterase_phb"/>
    <property type="match status" value="1"/>
</dbReference>
<dbReference type="SUPFAM" id="SSF53474">
    <property type="entry name" value="alpha/beta-Hydrolases"/>
    <property type="match status" value="1"/>
</dbReference>
<keyword evidence="1" id="KW-0732">Signal</keyword>
<dbReference type="PANTHER" id="PTHR43037:SF1">
    <property type="entry name" value="BLL1128 PROTEIN"/>
    <property type="match status" value="1"/>
</dbReference>
<dbReference type="GO" id="GO:0016787">
    <property type="term" value="F:hydrolase activity"/>
    <property type="evidence" value="ECO:0007669"/>
    <property type="project" value="UniProtKB-KW"/>
</dbReference>
<dbReference type="OrthoDB" id="505233at2"/>
<evidence type="ECO:0000313" key="4">
    <source>
        <dbReference type="Proteomes" id="UP000294887"/>
    </source>
</evidence>